<dbReference type="Gene3D" id="3.40.190.10">
    <property type="entry name" value="Periplasmic binding protein-like II"/>
    <property type="match status" value="2"/>
</dbReference>
<evidence type="ECO:0000313" key="10">
    <source>
        <dbReference type="Proteomes" id="UP000242699"/>
    </source>
</evidence>
<keyword evidence="5" id="KW-0732">Signal</keyword>
<dbReference type="Proteomes" id="UP000242699">
    <property type="component" value="Unassembled WGS sequence"/>
</dbReference>
<comment type="function">
    <text evidence="1">Part of the ABC transporter complex PstSACB involved in phosphate import.</text>
</comment>
<comment type="subcellular location">
    <subcellularLocation>
        <location evidence="2">Cell membrane</location>
        <topology evidence="2">Lipid-anchor</topology>
    </subcellularLocation>
</comment>
<dbReference type="EMBL" id="PXYT01000024">
    <property type="protein sequence ID" value="PSR27784.1"/>
    <property type="molecule type" value="Genomic_DNA"/>
</dbReference>
<evidence type="ECO:0000256" key="2">
    <source>
        <dbReference type="ARBA" id="ARBA00004193"/>
    </source>
</evidence>
<reference evidence="9 10" key="1">
    <citation type="journal article" date="2014" name="BMC Genomics">
        <title>Comparison of environmental and isolate Sulfobacillus genomes reveals diverse carbon, sulfur, nitrogen, and hydrogen metabolisms.</title>
        <authorList>
            <person name="Justice N.B."/>
            <person name="Norman A."/>
            <person name="Brown C.T."/>
            <person name="Singh A."/>
            <person name="Thomas B.C."/>
            <person name="Banfield J.F."/>
        </authorList>
    </citation>
    <scope>NUCLEOTIDE SEQUENCE [LARGE SCALE GENOMIC DNA]</scope>
    <source>
        <strain evidence="9">AMDSBA1</strain>
    </source>
</reference>
<keyword evidence="7" id="KW-0449">Lipoprotein</keyword>
<evidence type="ECO:0000256" key="7">
    <source>
        <dbReference type="ARBA" id="ARBA00023288"/>
    </source>
</evidence>
<dbReference type="PANTHER" id="PTHR30570:SF4">
    <property type="entry name" value="PHOSPHATE-BINDING PROTEIN PSTS 1"/>
    <property type="match status" value="1"/>
</dbReference>
<accession>A0A2T2WZX4</accession>
<keyword evidence="6" id="KW-0564">Palmitate</keyword>
<dbReference type="SUPFAM" id="SSF53850">
    <property type="entry name" value="Periplasmic binding protein-like II"/>
    <property type="match status" value="1"/>
</dbReference>
<dbReference type="Pfam" id="PF12849">
    <property type="entry name" value="PBP_like_2"/>
    <property type="match status" value="1"/>
</dbReference>
<evidence type="ECO:0000256" key="4">
    <source>
        <dbReference type="ARBA" id="ARBA00022592"/>
    </source>
</evidence>
<evidence type="ECO:0000256" key="6">
    <source>
        <dbReference type="ARBA" id="ARBA00023139"/>
    </source>
</evidence>
<dbReference type="GO" id="GO:0005886">
    <property type="term" value="C:plasma membrane"/>
    <property type="evidence" value="ECO:0007669"/>
    <property type="project" value="UniProtKB-SubCell"/>
</dbReference>
<keyword evidence="4" id="KW-0592">Phosphate transport</keyword>
<evidence type="ECO:0000256" key="1">
    <source>
        <dbReference type="ARBA" id="ARBA00002841"/>
    </source>
</evidence>
<evidence type="ECO:0000313" key="9">
    <source>
        <dbReference type="EMBL" id="PSR27784.1"/>
    </source>
</evidence>
<evidence type="ECO:0000259" key="8">
    <source>
        <dbReference type="Pfam" id="PF12849"/>
    </source>
</evidence>
<sequence length="281" mass="30318">MISRRQFVIGLMTAPLFWWIALLDTAPSRKGRTRRRLSVMGATSLMGYVKAALPGWEQQHAGVRVAVSPGGSYAGLKGLSTGQVDLALSDIDPPPGFVVVPVHRFPLGRIAILIIVNCEAGVKSLSWHQVRALFEGTITNWRDVGGKELPVVVVSRSLSSGARQVIQDGLLKRAELSSHAIIQLSNGAVAKTVRETPGAVGYVEAVMPLSGVLVVDLGAHHYHPANPVSWPLYAEPSIYVRRDAEPLAPNLAEYLARGSERFRFGIYSVAREGEGEGGRRG</sequence>
<name>A0A2T2WZX4_9FIRM</name>
<protein>
    <submittedName>
        <fullName evidence="9">Phosphate ABC transporter substrate-binding protein</fullName>
    </submittedName>
</protein>
<feature type="domain" description="PBP" evidence="8">
    <location>
        <begin position="33"/>
        <end position="208"/>
    </location>
</feature>
<gene>
    <name evidence="9" type="ORF">C7B43_11360</name>
</gene>
<proteinExistence type="predicted"/>
<evidence type="ECO:0000256" key="3">
    <source>
        <dbReference type="ARBA" id="ARBA00011529"/>
    </source>
</evidence>
<dbReference type="InterPro" id="IPR050811">
    <property type="entry name" value="Phosphate_ABC_transporter"/>
</dbReference>
<evidence type="ECO:0000256" key="5">
    <source>
        <dbReference type="ARBA" id="ARBA00022729"/>
    </source>
</evidence>
<dbReference type="PANTHER" id="PTHR30570">
    <property type="entry name" value="PERIPLASMIC PHOSPHATE BINDING COMPONENT OF PHOSPHATE ABC TRANSPORTER"/>
    <property type="match status" value="1"/>
</dbReference>
<organism evidence="9 10">
    <name type="scientific">Sulfobacillus benefaciens</name>
    <dbReference type="NCBI Taxonomy" id="453960"/>
    <lineage>
        <taxon>Bacteria</taxon>
        <taxon>Bacillati</taxon>
        <taxon>Bacillota</taxon>
        <taxon>Clostridia</taxon>
        <taxon>Eubacteriales</taxon>
        <taxon>Clostridiales Family XVII. Incertae Sedis</taxon>
        <taxon>Sulfobacillus</taxon>
    </lineage>
</organism>
<dbReference type="AlphaFoldDB" id="A0A2T2WZX4"/>
<keyword evidence="4" id="KW-0813">Transport</keyword>
<comment type="subunit">
    <text evidence="3">The complex is composed of two ATP-binding proteins (PstB), two transmembrane proteins (PstC and PstA) and a solute-binding protein (PstS).</text>
</comment>
<comment type="caution">
    <text evidence="9">The sequence shown here is derived from an EMBL/GenBank/DDBJ whole genome shotgun (WGS) entry which is preliminary data.</text>
</comment>
<dbReference type="GO" id="GO:0006817">
    <property type="term" value="P:phosphate ion transport"/>
    <property type="evidence" value="ECO:0007669"/>
    <property type="project" value="UniProtKB-KW"/>
</dbReference>
<dbReference type="InterPro" id="IPR024370">
    <property type="entry name" value="PBP_domain"/>
</dbReference>